<feature type="signal peptide" evidence="2">
    <location>
        <begin position="1"/>
        <end position="17"/>
    </location>
</feature>
<reference evidence="3 4" key="1">
    <citation type="submission" date="2014-02" db="EMBL/GenBank/DDBJ databases">
        <title>The genome sequence of the entomopathogenic fungus Metarhizium robertsii ARSEF 2575.</title>
        <authorList>
            <person name="Giuliano Garisto Donzelli B."/>
            <person name="Roe B.A."/>
            <person name="Macmil S.L."/>
            <person name="Krasnoff S.B."/>
            <person name="Gibson D.M."/>
        </authorList>
    </citation>
    <scope>NUCLEOTIDE SEQUENCE [LARGE SCALE GENOMIC DNA]</scope>
    <source>
        <strain evidence="3 4">ARSEF 2575</strain>
    </source>
</reference>
<dbReference type="AlphaFoldDB" id="A0A0A1UN13"/>
<sequence>MVRFAAAVLAFAALSTAVSNGPGNAAAENLQRRQEDTAAPPAKFPSNGKMYNNIRKEIKNIMGSIDLLLDQDVGDDEEE</sequence>
<evidence type="ECO:0000256" key="2">
    <source>
        <dbReference type="SAM" id="SignalP"/>
    </source>
</evidence>
<feature type="chain" id="PRO_5001980696" evidence="2">
    <location>
        <begin position="18"/>
        <end position="79"/>
    </location>
</feature>
<accession>A0A0A1UN13</accession>
<evidence type="ECO:0000256" key="1">
    <source>
        <dbReference type="SAM" id="MobiDB-lite"/>
    </source>
</evidence>
<evidence type="ECO:0000313" key="4">
    <source>
        <dbReference type="Proteomes" id="UP000030151"/>
    </source>
</evidence>
<keyword evidence="2" id="KW-0732">Signal</keyword>
<proteinExistence type="predicted"/>
<protein>
    <submittedName>
        <fullName evidence="3">Uncharacterized protein</fullName>
    </submittedName>
</protein>
<dbReference type="OrthoDB" id="4941420at2759"/>
<gene>
    <name evidence="3" type="ORF">X797_011367</name>
</gene>
<feature type="region of interest" description="Disordered" evidence="1">
    <location>
        <begin position="19"/>
        <end position="48"/>
    </location>
</feature>
<comment type="caution">
    <text evidence="3">The sequence shown here is derived from an EMBL/GenBank/DDBJ whole genome shotgun (WGS) entry which is preliminary data.</text>
</comment>
<evidence type="ECO:0000313" key="3">
    <source>
        <dbReference type="EMBL" id="EXU95572.1"/>
    </source>
</evidence>
<dbReference type="Proteomes" id="UP000030151">
    <property type="component" value="Unassembled WGS sequence"/>
</dbReference>
<name>A0A0A1UN13_9HYPO</name>
<dbReference type="HOGENOM" id="CLU_2606536_0_0_1"/>
<organism evidence="3 4">
    <name type="scientific">Metarhizium robertsii</name>
    <dbReference type="NCBI Taxonomy" id="568076"/>
    <lineage>
        <taxon>Eukaryota</taxon>
        <taxon>Fungi</taxon>
        <taxon>Dikarya</taxon>
        <taxon>Ascomycota</taxon>
        <taxon>Pezizomycotina</taxon>
        <taxon>Sordariomycetes</taxon>
        <taxon>Hypocreomycetidae</taxon>
        <taxon>Hypocreales</taxon>
        <taxon>Clavicipitaceae</taxon>
        <taxon>Metarhizium</taxon>
    </lineage>
</organism>
<dbReference type="EMBL" id="JELW01000074">
    <property type="protein sequence ID" value="EXU95572.1"/>
    <property type="molecule type" value="Genomic_DNA"/>
</dbReference>